<evidence type="ECO:0000313" key="9">
    <source>
        <dbReference type="Proteomes" id="UP000190852"/>
    </source>
</evidence>
<protein>
    <submittedName>
        <fullName evidence="8">Cation efflux family protein</fullName>
    </submittedName>
</protein>
<dbReference type="GO" id="GO:0005886">
    <property type="term" value="C:plasma membrane"/>
    <property type="evidence" value="ECO:0007669"/>
    <property type="project" value="TreeGrafter"/>
</dbReference>
<keyword evidence="3" id="KW-0406">Ion transport</keyword>
<dbReference type="Proteomes" id="UP000190852">
    <property type="component" value="Unassembled WGS sequence"/>
</dbReference>
<keyword evidence="3" id="KW-0813">Transport</keyword>
<dbReference type="RefSeq" id="WP_079682870.1">
    <property type="nucleotide sequence ID" value="NZ_FUYQ01000007.1"/>
</dbReference>
<keyword evidence="5 6" id="KW-0472">Membrane</keyword>
<keyword evidence="3" id="KW-0862">Zinc</keyword>
<feature type="transmembrane region" description="Helical" evidence="6">
    <location>
        <begin position="120"/>
        <end position="138"/>
    </location>
</feature>
<feature type="domain" description="Cation efflux protein transmembrane" evidence="7">
    <location>
        <begin position="87"/>
        <end position="260"/>
    </location>
</feature>
<feature type="transmembrane region" description="Helical" evidence="6">
    <location>
        <begin position="241"/>
        <end position="259"/>
    </location>
</feature>
<proteinExistence type="predicted"/>
<evidence type="ECO:0000259" key="7">
    <source>
        <dbReference type="Pfam" id="PF01545"/>
    </source>
</evidence>
<feature type="transmembrane region" description="Helical" evidence="6">
    <location>
        <begin position="86"/>
        <end position="108"/>
    </location>
</feature>
<dbReference type="AlphaFoldDB" id="A0A1T5BFF6"/>
<dbReference type="InterPro" id="IPR050681">
    <property type="entry name" value="CDF/SLC30A"/>
</dbReference>
<dbReference type="PANTHER" id="PTHR11562">
    <property type="entry name" value="CATION EFFLUX PROTEIN/ ZINC TRANSPORTER"/>
    <property type="match status" value="1"/>
</dbReference>
<dbReference type="EMBL" id="FUYQ01000007">
    <property type="protein sequence ID" value="SKB45797.1"/>
    <property type="molecule type" value="Genomic_DNA"/>
</dbReference>
<evidence type="ECO:0000256" key="6">
    <source>
        <dbReference type="SAM" id="Phobius"/>
    </source>
</evidence>
<dbReference type="PANTHER" id="PTHR11562:SF17">
    <property type="entry name" value="RE54080P-RELATED"/>
    <property type="match status" value="1"/>
</dbReference>
<accession>A0A1T5BFF6</accession>
<organism evidence="8 9">
    <name type="scientific">Parabacteroides chartae</name>
    <dbReference type="NCBI Taxonomy" id="1037355"/>
    <lineage>
        <taxon>Bacteria</taxon>
        <taxon>Pseudomonadati</taxon>
        <taxon>Bacteroidota</taxon>
        <taxon>Bacteroidia</taxon>
        <taxon>Bacteroidales</taxon>
        <taxon>Tannerellaceae</taxon>
        <taxon>Parabacteroides</taxon>
    </lineage>
</organism>
<dbReference type="Gene3D" id="1.20.1510.10">
    <property type="entry name" value="Cation efflux protein transmembrane domain"/>
    <property type="match status" value="1"/>
</dbReference>
<evidence type="ECO:0000256" key="3">
    <source>
        <dbReference type="ARBA" id="ARBA00022906"/>
    </source>
</evidence>
<feature type="transmembrane region" description="Helical" evidence="6">
    <location>
        <begin position="176"/>
        <end position="197"/>
    </location>
</feature>
<name>A0A1T5BFF6_9BACT</name>
<keyword evidence="9" id="KW-1185">Reference proteome</keyword>
<evidence type="ECO:0000256" key="2">
    <source>
        <dbReference type="ARBA" id="ARBA00022692"/>
    </source>
</evidence>
<gene>
    <name evidence="8" type="ORF">SAMN05660349_01243</name>
</gene>
<feature type="transmembrane region" description="Helical" evidence="6">
    <location>
        <begin position="150"/>
        <end position="170"/>
    </location>
</feature>
<evidence type="ECO:0000256" key="5">
    <source>
        <dbReference type="ARBA" id="ARBA00023136"/>
    </source>
</evidence>
<reference evidence="9" key="1">
    <citation type="submission" date="2017-02" db="EMBL/GenBank/DDBJ databases">
        <authorList>
            <person name="Varghese N."/>
            <person name="Submissions S."/>
        </authorList>
    </citation>
    <scope>NUCLEOTIDE SEQUENCE [LARGE SCALE GENOMIC DNA]</scope>
    <source>
        <strain evidence="9">DSM 24967</strain>
    </source>
</reference>
<keyword evidence="4 6" id="KW-1133">Transmembrane helix</keyword>
<dbReference type="GO" id="GO:0005385">
    <property type="term" value="F:zinc ion transmembrane transporter activity"/>
    <property type="evidence" value="ECO:0007669"/>
    <property type="project" value="TreeGrafter"/>
</dbReference>
<evidence type="ECO:0000313" key="8">
    <source>
        <dbReference type="EMBL" id="SKB45797.1"/>
    </source>
</evidence>
<dbReference type="SUPFAM" id="SSF161111">
    <property type="entry name" value="Cation efflux protein transmembrane domain-like"/>
    <property type="match status" value="1"/>
</dbReference>
<evidence type="ECO:0000256" key="4">
    <source>
        <dbReference type="ARBA" id="ARBA00022989"/>
    </source>
</evidence>
<sequence>MIKSIFKIEKMDCPSEESLIRLKLQNFREISLKFDLENRILIVLHKEDVKLIDSSISSLNLNSKLLSSTVVPDSVPSDNNHIEKKILWIVLLINFLFFLIESLSGILSRSMGLVADSLDMLADALVYGMSLLAVGTSVRKKKQVARISGYLQIGLAVWGFTEVIKRFIGMETIPDYLVMIGISISALMANVLSLYFLQKAESKDAHIQASIIFSSNDIIINAGVILAGALVYFLKSGIPDLVVGSIVFLIVMRGALRILKLSKNDQIA</sequence>
<comment type="subcellular location">
    <subcellularLocation>
        <location evidence="1">Membrane</location>
        <topology evidence="1">Multi-pass membrane protein</topology>
    </subcellularLocation>
</comment>
<dbReference type="InterPro" id="IPR058533">
    <property type="entry name" value="Cation_efflux_TM"/>
</dbReference>
<evidence type="ECO:0000256" key="1">
    <source>
        <dbReference type="ARBA" id="ARBA00004141"/>
    </source>
</evidence>
<dbReference type="Pfam" id="PF01545">
    <property type="entry name" value="Cation_efflux"/>
    <property type="match status" value="1"/>
</dbReference>
<keyword evidence="3" id="KW-0864">Zinc transport</keyword>
<dbReference type="InterPro" id="IPR027469">
    <property type="entry name" value="Cation_efflux_TMD_sf"/>
</dbReference>
<keyword evidence="2 6" id="KW-0812">Transmembrane</keyword>
<feature type="transmembrane region" description="Helical" evidence="6">
    <location>
        <begin position="218"/>
        <end position="235"/>
    </location>
</feature>